<comment type="caution">
    <text evidence="5">The sequence shown here is derived from an EMBL/GenBank/DDBJ whole genome shotgun (WGS) entry which is preliminary data.</text>
</comment>
<evidence type="ECO:0000256" key="3">
    <source>
        <dbReference type="ARBA" id="ARBA00022898"/>
    </source>
</evidence>
<gene>
    <name evidence="5" type="ORF">AAA081_05730</name>
</gene>
<dbReference type="RefSeq" id="WP_349054068.1">
    <property type="nucleotide sequence ID" value="NZ_JBBNPS010000014.1"/>
</dbReference>
<evidence type="ECO:0000259" key="4">
    <source>
        <dbReference type="Pfam" id="PF00291"/>
    </source>
</evidence>
<name>A0ABV1J791_9FIRM</name>
<dbReference type="PANTHER" id="PTHR43780">
    <property type="entry name" value="1-AMINOCYCLOPROPANE-1-CARBOXYLATE DEAMINASE-RELATED"/>
    <property type="match status" value="1"/>
</dbReference>
<dbReference type="EMBL" id="JBBNPS010000014">
    <property type="protein sequence ID" value="MEQ3353800.1"/>
    <property type="molecule type" value="Genomic_DNA"/>
</dbReference>
<keyword evidence="5" id="KW-0456">Lyase</keyword>
<evidence type="ECO:0000313" key="5">
    <source>
        <dbReference type="EMBL" id="MEQ3353800.1"/>
    </source>
</evidence>
<dbReference type="PIRSF" id="PIRSF006278">
    <property type="entry name" value="ACCD_DCysDesulf"/>
    <property type="match status" value="1"/>
</dbReference>
<sequence length="325" mass="35534">MKKLSLANTPTRIEQVQLMDADLPVNLFVKRDDMTGVSVTGNKIRKLEYLLQQALDEGATDIITTGAVGSNHARATAMACARLGFQCHLLLVGPEDAPDEGNLFLDRLAGADVRFISQEEYDARRDEVMNAWKEELDGEGKNTLIIPVGGSNGLGSFGYVDCFDEILVQEKDMGITFDAVVCVAGSAGMLAGLAYGNALRESKKEIIGISVAAPAFVIEEKLLPRIASEMNELKGTNLAVEATVIDDYVGRGYALSREEELEFLWDFVSQTGIILDPVYTGKAMYGTVSEILNGRWEEKENILFIHSGGAFGWTSEQIRALLRKE</sequence>
<evidence type="ECO:0000313" key="6">
    <source>
        <dbReference type="Proteomes" id="UP001481872"/>
    </source>
</evidence>
<dbReference type="InterPro" id="IPR001926">
    <property type="entry name" value="TrpB-like_PALP"/>
</dbReference>
<organism evidence="5 6">
    <name type="scientific">Aedoeadaptatus acetigenes</name>
    <dbReference type="NCBI Taxonomy" id="2981723"/>
    <lineage>
        <taxon>Bacteria</taxon>
        <taxon>Bacillati</taxon>
        <taxon>Bacillota</taxon>
        <taxon>Tissierellia</taxon>
        <taxon>Tissierellales</taxon>
        <taxon>Peptoniphilaceae</taxon>
        <taxon>Aedoeadaptatus</taxon>
    </lineage>
</organism>
<keyword evidence="6" id="KW-1185">Reference proteome</keyword>
<dbReference type="NCBIfam" id="TIGR01275">
    <property type="entry name" value="ACC_deam_rel"/>
    <property type="match status" value="1"/>
</dbReference>
<dbReference type="PANTHER" id="PTHR43780:SF2">
    <property type="entry name" value="1-AMINOCYCLOPROPANE-1-CARBOXYLATE DEAMINASE-RELATED"/>
    <property type="match status" value="1"/>
</dbReference>
<dbReference type="GO" id="GO:0016829">
    <property type="term" value="F:lyase activity"/>
    <property type="evidence" value="ECO:0007669"/>
    <property type="project" value="UniProtKB-KW"/>
</dbReference>
<comment type="cofactor">
    <cofactor evidence="1">
        <name>pyridoxal 5'-phosphate</name>
        <dbReference type="ChEBI" id="CHEBI:597326"/>
    </cofactor>
</comment>
<dbReference type="InterPro" id="IPR036052">
    <property type="entry name" value="TrpB-like_PALP_sf"/>
</dbReference>
<dbReference type="InterPro" id="IPR027278">
    <property type="entry name" value="ACCD_DCysDesulf"/>
</dbReference>
<accession>A0ABV1J791</accession>
<protein>
    <submittedName>
        <fullName evidence="5">D-cysteine desulfhydrase family protein</fullName>
        <ecNumber evidence="5">4.4.1.-</ecNumber>
    </submittedName>
</protein>
<dbReference type="InterPro" id="IPR005966">
    <property type="entry name" value="D-Cys_desShydrase"/>
</dbReference>
<evidence type="ECO:0000256" key="1">
    <source>
        <dbReference type="ARBA" id="ARBA00001933"/>
    </source>
</evidence>
<keyword evidence="3" id="KW-0663">Pyridoxal phosphate</keyword>
<dbReference type="Gene3D" id="3.40.50.1100">
    <property type="match status" value="2"/>
</dbReference>
<comment type="similarity">
    <text evidence="2">Belongs to the ACC deaminase/D-cysteine desulfhydrase family.</text>
</comment>
<dbReference type="Pfam" id="PF00291">
    <property type="entry name" value="PALP"/>
    <property type="match status" value="1"/>
</dbReference>
<dbReference type="EC" id="4.4.1.-" evidence="5"/>
<dbReference type="SUPFAM" id="SSF53686">
    <property type="entry name" value="Tryptophan synthase beta subunit-like PLP-dependent enzymes"/>
    <property type="match status" value="1"/>
</dbReference>
<proteinExistence type="inferred from homology"/>
<feature type="domain" description="Tryptophan synthase beta chain-like PALP" evidence="4">
    <location>
        <begin position="5"/>
        <end position="308"/>
    </location>
</feature>
<reference evidence="5 6" key="1">
    <citation type="submission" date="2024-04" db="EMBL/GenBank/DDBJ databases">
        <title>Human intestinal bacterial collection.</title>
        <authorList>
            <person name="Pauvert C."/>
            <person name="Hitch T.C.A."/>
            <person name="Clavel T."/>
        </authorList>
    </citation>
    <scope>NUCLEOTIDE SEQUENCE [LARGE SCALE GENOMIC DNA]</scope>
    <source>
        <strain evidence="5 6">CLA-SR-H026</strain>
    </source>
</reference>
<evidence type="ECO:0000256" key="2">
    <source>
        <dbReference type="ARBA" id="ARBA00008639"/>
    </source>
</evidence>
<dbReference type="Proteomes" id="UP001481872">
    <property type="component" value="Unassembled WGS sequence"/>
</dbReference>